<keyword evidence="9" id="KW-1185">Reference proteome</keyword>
<dbReference type="EMBL" id="JAAQOM010000001">
    <property type="protein sequence ID" value="NIA52332.1"/>
    <property type="molecule type" value="Genomic_DNA"/>
</dbReference>
<accession>A0ABX0P5R5</accession>
<dbReference type="SUPFAM" id="SSF53474">
    <property type="entry name" value="alpha/beta-Hydrolases"/>
    <property type="match status" value="1"/>
</dbReference>
<organism evidence="8 9">
    <name type="scientific">Telluria antibiotica</name>
    <dbReference type="NCBI Taxonomy" id="2717319"/>
    <lineage>
        <taxon>Bacteria</taxon>
        <taxon>Pseudomonadati</taxon>
        <taxon>Pseudomonadota</taxon>
        <taxon>Betaproteobacteria</taxon>
        <taxon>Burkholderiales</taxon>
        <taxon>Oxalobacteraceae</taxon>
        <taxon>Telluria group</taxon>
        <taxon>Telluria</taxon>
    </lineage>
</organism>
<keyword evidence="6" id="KW-0106">Calcium</keyword>
<keyword evidence="2" id="KW-0719">Serine esterase</keyword>
<keyword evidence="3" id="KW-0479">Metal-binding</keyword>
<proteinExistence type="inferred from homology"/>
<evidence type="ECO:0000256" key="4">
    <source>
        <dbReference type="ARBA" id="ARBA00022729"/>
    </source>
</evidence>
<comment type="caution">
    <text evidence="8">The sequence shown here is derived from an EMBL/GenBank/DDBJ whole genome shotgun (WGS) entry which is preliminary data.</text>
</comment>
<evidence type="ECO:0000313" key="8">
    <source>
        <dbReference type="EMBL" id="NIA52332.1"/>
    </source>
</evidence>
<dbReference type="PANTHER" id="PTHR33938:SF15">
    <property type="entry name" value="FERULOYL ESTERASE B-RELATED"/>
    <property type="match status" value="1"/>
</dbReference>
<evidence type="ECO:0000256" key="5">
    <source>
        <dbReference type="ARBA" id="ARBA00022801"/>
    </source>
</evidence>
<evidence type="ECO:0000256" key="2">
    <source>
        <dbReference type="ARBA" id="ARBA00022487"/>
    </source>
</evidence>
<dbReference type="Gene3D" id="3.40.50.1820">
    <property type="entry name" value="alpha/beta hydrolase"/>
    <property type="match status" value="2"/>
</dbReference>
<dbReference type="InterPro" id="IPR029058">
    <property type="entry name" value="AB_hydrolase_fold"/>
</dbReference>
<evidence type="ECO:0000256" key="3">
    <source>
        <dbReference type="ARBA" id="ARBA00022723"/>
    </source>
</evidence>
<keyword evidence="4" id="KW-0732">Signal</keyword>
<evidence type="ECO:0000256" key="7">
    <source>
        <dbReference type="ARBA" id="ARBA00023157"/>
    </source>
</evidence>
<keyword evidence="7" id="KW-1015">Disulfide bond</keyword>
<dbReference type="GO" id="GO:0016787">
    <property type="term" value="F:hydrolase activity"/>
    <property type="evidence" value="ECO:0007669"/>
    <property type="project" value="UniProtKB-KW"/>
</dbReference>
<sequence>MNRHHTAAALAVLGLAGCGTGHDNTQPAAQLLPQLSQATGATLTACAELATRITYPDTTITAANAIAAGVLTVGGKPVPAHCLVKGEMLRRTGADGKAYAIGFEMRLPVAWNGRFFYQANGGVDGSVVTATGPVGGGGPLDNALNQGFAVLSSDAGHASPTPDFGIDPQARLDYGYQAVGKLTPMAKAAIQTAYGKAPDRSYIGGCSNGGRHTMVAAARYVDQYDGFLVGDPGFRLPLAAIANIAGGKTYATLASTPGDLGSGFTLAERKLVSDAVLAKCDALDGAADGLVQDTGACQAAFDIARDVPTCSGARDGTCLTAAQKSGIAGLFAGAKTETGTKIYASFPWDAGLATDGWAGWKFSSPLTRDAGAVGLIWSVPPENPAAFDGTAFALNGNLDTMLARVGATSSTYPESALSFMLPPDATNLAKLKNRGAKLLVYHGTSDPIFSSDDTTAWYDALRAANGGDASNFARFFRIPGMNHCAGGPATDQFDALTPLVAWVEKGQAPDAVQASARGTGNAGGVNGDVPVSWSPARTRPLCAYPKVAKYKGTGDVEQAANFTCQ</sequence>
<gene>
    <name evidence="8" type="ORF">HAV22_01520</name>
</gene>
<name>A0ABX0P5R5_9BURK</name>
<protein>
    <submittedName>
        <fullName evidence="8">Tannase/feruloyl esterase family alpha/beta hydrolase</fullName>
    </submittedName>
</protein>
<keyword evidence="5 8" id="KW-0378">Hydrolase</keyword>
<evidence type="ECO:0000313" key="9">
    <source>
        <dbReference type="Proteomes" id="UP000716322"/>
    </source>
</evidence>
<comment type="similarity">
    <text evidence="1">Belongs to the tannase family.</text>
</comment>
<dbReference type="InterPro" id="IPR011118">
    <property type="entry name" value="Tannase/feruloyl_esterase"/>
</dbReference>
<dbReference type="Pfam" id="PF07519">
    <property type="entry name" value="Tannase"/>
    <property type="match status" value="1"/>
</dbReference>
<reference evidence="8 9" key="1">
    <citation type="submission" date="2020-03" db="EMBL/GenBank/DDBJ databases">
        <title>Genome sequence of strain Massilia sp. TW-1.</title>
        <authorList>
            <person name="Chaudhary D.K."/>
        </authorList>
    </citation>
    <scope>NUCLEOTIDE SEQUENCE [LARGE SCALE GENOMIC DNA]</scope>
    <source>
        <strain evidence="8 9">TW-1</strain>
    </source>
</reference>
<dbReference type="Proteomes" id="UP000716322">
    <property type="component" value="Unassembled WGS sequence"/>
</dbReference>
<dbReference type="RefSeq" id="WP_166855772.1">
    <property type="nucleotide sequence ID" value="NZ_JAAQOM010000001.1"/>
</dbReference>
<dbReference type="PROSITE" id="PS51257">
    <property type="entry name" value="PROKAR_LIPOPROTEIN"/>
    <property type="match status" value="1"/>
</dbReference>
<evidence type="ECO:0000256" key="1">
    <source>
        <dbReference type="ARBA" id="ARBA00006249"/>
    </source>
</evidence>
<dbReference type="PANTHER" id="PTHR33938">
    <property type="entry name" value="FERULOYL ESTERASE B-RELATED"/>
    <property type="match status" value="1"/>
</dbReference>
<evidence type="ECO:0000256" key="6">
    <source>
        <dbReference type="ARBA" id="ARBA00022837"/>
    </source>
</evidence>